<evidence type="ECO:0000256" key="1">
    <source>
        <dbReference type="ARBA" id="ARBA00022679"/>
    </source>
</evidence>
<dbReference type="OrthoDB" id="9802987at2"/>
<evidence type="ECO:0000313" key="3">
    <source>
        <dbReference type="Proteomes" id="UP000295684"/>
    </source>
</evidence>
<sequence length="243" mass="28293">MISKIIHYCWFGRGEMPDLVLKCLTSWKRYLPEYEIMVWNEENFDVNLYQYSREAYHERKFAFVSDVCRLYALKTIGGIYLDTDVEFLKPLDNAMLANVAFTGFEDNFLLSSAIMGSISEGQWINELLSYYQNRSFYLANGKLDLNPNTESITAFMKAKKSLKTDNTLQVLPNYCTIYPSDYFSPKSWKTLKINITENTYSIHHFAASWLPHSNYSPLGKLANLLLGKRVSDFLAKHYRNLRS</sequence>
<dbReference type="SUPFAM" id="SSF53448">
    <property type="entry name" value="Nucleotide-diphospho-sugar transferases"/>
    <property type="match status" value="1"/>
</dbReference>
<dbReference type="GO" id="GO:0016020">
    <property type="term" value="C:membrane"/>
    <property type="evidence" value="ECO:0007669"/>
    <property type="project" value="GOC"/>
</dbReference>
<dbReference type="InterPro" id="IPR029044">
    <property type="entry name" value="Nucleotide-diphossugar_trans"/>
</dbReference>
<proteinExistence type="predicted"/>
<protein>
    <submittedName>
        <fullName evidence="2">Glycosyl transferase-like sugar-binding protein</fullName>
    </submittedName>
</protein>
<dbReference type="EMBL" id="SLWO01000008">
    <property type="protein sequence ID" value="TCO20687.1"/>
    <property type="molecule type" value="Genomic_DNA"/>
</dbReference>
<comment type="caution">
    <text evidence="2">The sequence shown here is derived from an EMBL/GenBank/DDBJ whole genome shotgun (WGS) entry which is preliminary data.</text>
</comment>
<dbReference type="Pfam" id="PF04488">
    <property type="entry name" value="Gly_transf_sug"/>
    <property type="match status" value="1"/>
</dbReference>
<dbReference type="GO" id="GO:0000030">
    <property type="term" value="F:mannosyltransferase activity"/>
    <property type="evidence" value="ECO:0007669"/>
    <property type="project" value="TreeGrafter"/>
</dbReference>
<accession>A0A4R2H588</accession>
<dbReference type="RefSeq" id="WP_132535483.1">
    <property type="nucleotide sequence ID" value="NZ_BMJO01000007.1"/>
</dbReference>
<dbReference type="GO" id="GO:0051999">
    <property type="term" value="P:mannosyl-inositol phosphorylceramide biosynthetic process"/>
    <property type="evidence" value="ECO:0007669"/>
    <property type="project" value="TreeGrafter"/>
</dbReference>
<keyword evidence="1 2" id="KW-0808">Transferase</keyword>
<gene>
    <name evidence="2" type="ORF">EV200_108128</name>
</gene>
<dbReference type="Gene3D" id="3.90.550.20">
    <property type="match status" value="1"/>
</dbReference>
<organism evidence="2 3">
    <name type="scientific">Pedobacter psychrotolerans</name>
    <dbReference type="NCBI Taxonomy" id="1843235"/>
    <lineage>
        <taxon>Bacteria</taxon>
        <taxon>Pseudomonadati</taxon>
        <taxon>Bacteroidota</taxon>
        <taxon>Sphingobacteriia</taxon>
        <taxon>Sphingobacteriales</taxon>
        <taxon>Sphingobacteriaceae</taxon>
        <taxon>Pedobacter</taxon>
    </lineage>
</organism>
<name>A0A4R2H588_9SPHI</name>
<dbReference type="InterPro" id="IPR007577">
    <property type="entry name" value="GlycoTrfase_DXD_sugar-bd_CS"/>
</dbReference>
<dbReference type="PANTHER" id="PTHR32385">
    <property type="entry name" value="MANNOSYL PHOSPHORYLINOSITOL CERAMIDE SYNTHASE"/>
    <property type="match status" value="1"/>
</dbReference>
<dbReference type="InterPro" id="IPR051706">
    <property type="entry name" value="Glycosyltransferase_domain"/>
</dbReference>
<dbReference type="AlphaFoldDB" id="A0A4R2H588"/>
<dbReference type="Proteomes" id="UP000295684">
    <property type="component" value="Unassembled WGS sequence"/>
</dbReference>
<evidence type="ECO:0000313" key="2">
    <source>
        <dbReference type="EMBL" id="TCO20687.1"/>
    </source>
</evidence>
<reference evidence="2 3" key="1">
    <citation type="submission" date="2019-03" db="EMBL/GenBank/DDBJ databases">
        <title>Genomic Encyclopedia of Type Strains, Phase IV (KMG-IV): sequencing the most valuable type-strain genomes for metagenomic binning, comparative biology and taxonomic classification.</title>
        <authorList>
            <person name="Goeker M."/>
        </authorList>
    </citation>
    <scope>NUCLEOTIDE SEQUENCE [LARGE SCALE GENOMIC DNA]</scope>
    <source>
        <strain evidence="2 3">DSM 103236</strain>
    </source>
</reference>
<dbReference type="PANTHER" id="PTHR32385:SF15">
    <property type="entry name" value="INOSITOL PHOSPHOCERAMIDE MANNOSYLTRANSFERASE 1"/>
    <property type="match status" value="1"/>
</dbReference>